<gene>
    <name evidence="2" type="ORF">FPL14_10030</name>
</gene>
<keyword evidence="1" id="KW-0472">Membrane</keyword>
<evidence type="ECO:0000256" key="1">
    <source>
        <dbReference type="SAM" id="Phobius"/>
    </source>
</evidence>
<accession>A0A7G5BX10</accession>
<dbReference type="AlphaFoldDB" id="A0A7G5BX10"/>
<dbReference type="EMBL" id="CP041969">
    <property type="protein sequence ID" value="QMV41494.1"/>
    <property type="molecule type" value="Genomic_DNA"/>
</dbReference>
<name>A0A7G5BX10_9BACL</name>
<proteinExistence type="predicted"/>
<sequence length="59" mass="6369">MYNAGIAFLSVMLLGAIIYGKLWWDGPGVGLKFTKWFFGIFVLAGIVVAGITYAGVIKI</sequence>
<dbReference type="Proteomes" id="UP000515679">
    <property type="component" value="Chromosome"/>
</dbReference>
<dbReference type="RefSeq" id="WP_182302850.1">
    <property type="nucleotide sequence ID" value="NZ_CP041969.1"/>
</dbReference>
<keyword evidence="1" id="KW-0812">Transmembrane</keyword>
<keyword evidence="3" id="KW-1185">Reference proteome</keyword>
<feature type="transmembrane region" description="Helical" evidence="1">
    <location>
        <begin position="36"/>
        <end position="56"/>
    </location>
</feature>
<reference evidence="2 3" key="1">
    <citation type="submission" date="2019-07" db="EMBL/GenBank/DDBJ databases">
        <authorList>
            <person name="Kim J.K."/>
            <person name="Cheong H.-M."/>
            <person name="Choi Y."/>
            <person name="Hwang K.J."/>
            <person name="Lee S."/>
            <person name="Choi C."/>
        </authorList>
    </citation>
    <scope>NUCLEOTIDE SEQUENCE [LARGE SCALE GENOMIC DNA]</scope>
    <source>
        <strain evidence="2 3">KS 22</strain>
    </source>
</reference>
<organism evidence="2 3">
    <name type="scientific">Cohnella cholangitidis</name>
    <dbReference type="NCBI Taxonomy" id="2598458"/>
    <lineage>
        <taxon>Bacteria</taxon>
        <taxon>Bacillati</taxon>
        <taxon>Bacillota</taxon>
        <taxon>Bacilli</taxon>
        <taxon>Bacillales</taxon>
        <taxon>Paenibacillaceae</taxon>
        <taxon>Cohnella</taxon>
    </lineage>
</organism>
<keyword evidence="1" id="KW-1133">Transmembrane helix</keyword>
<protein>
    <submittedName>
        <fullName evidence="2">Uncharacterized protein</fullName>
    </submittedName>
</protein>
<dbReference type="KEGG" id="cchl:FPL14_10030"/>
<evidence type="ECO:0000313" key="3">
    <source>
        <dbReference type="Proteomes" id="UP000515679"/>
    </source>
</evidence>
<evidence type="ECO:0000313" key="2">
    <source>
        <dbReference type="EMBL" id="QMV41494.1"/>
    </source>
</evidence>